<evidence type="ECO:0000313" key="5">
    <source>
        <dbReference type="EMBL" id="SVB64140.1"/>
    </source>
</evidence>
<keyword evidence="2" id="KW-0479">Metal-binding</keyword>
<dbReference type="Gene3D" id="3.20.20.60">
    <property type="entry name" value="Phosphoenolpyruvate-binding domains"/>
    <property type="match status" value="1"/>
</dbReference>
<dbReference type="InterPro" id="IPR040442">
    <property type="entry name" value="Pyrv_kinase-like_dom_sf"/>
</dbReference>
<dbReference type="InterPro" id="IPR050251">
    <property type="entry name" value="HpcH-HpaI_aldolase"/>
</dbReference>
<name>A0A382FM89_9ZZZZ</name>
<dbReference type="SUPFAM" id="SSF51621">
    <property type="entry name" value="Phosphoenolpyruvate/pyruvate domain"/>
    <property type="match status" value="1"/>
</dbReference>
<gene>
    <name evidence="5" type="ORF">METZ01_LOCUS216994</name>
</gene>
<dbReference type="AlphaFoldDB" id="A0A382FM89"/>
<sequence length="242" mass="26866">MRKSRVLAKLKNGQFARMAAMGHFLPFFVRYASYYSYDGIWFDLEHRAMDACEVQAIITLCHKYDIDCMIRTPTLERKSLYRYLEDGAAGFMIPFMSDGDVAKHVVDCTKLPPLGNRGIDGAGLDADFGVDHFHTTPSTYLSNALDETFIVGQIETLEGLQNLDDIASTPGIDLIFIGPADLSHRLEVGDTDLTLDDAIRKVIDTARRYSIGWGITAGLQDEIAHHRSLGAQMVPWGAISTC</sequence>
<evidence type="ECO:0000259" key="4">
    <source>
        <dbReference type="Pfam" id="PF03328"/>
    </source>
</evidence>
<evidence type="ECO:0000256" key="3">
    <source>
        <dbReference type="ARBA" id="ARBA00023239"/>
    </source>
</evidence>
<dbReference type="PANTHER" id="PTHR30502:SF0">
    <property type="entry name" value="PHOSPHOENOLPYRUVATE CARBOXYLASE FAMILY PROTEIN"/>
    <property type="match status" value="1"/>
</dbReference>
<dbReference type="Pfam" id="PF03328">
    <property type="entry name" value="HpcH_HpaI"/>
    <property type="match status" value="1"/>
</dbReference>
<dbReference type="GO" id="GO:0005737">
    <property type="term" value="C:cytoplasm"/>
    <property type="evidence" value="ECO:0007669"/>
    <property type="project" value="TreeGrafter"/>
</dbReference>
<dbReference type="EMBL" id="UINC01050774">
    <property type="protein sequence ID" value="SVB64140.1"/>
    <property type="molecule type" value="Genomic_DNA"/>
</dbReference>
<dbReference type="InterPro" id="IPR005000">
    <property type="entry name" value="Aldolase/citrate-lyase_domain"/>
</dbReference>
<dbReference type="InterPro" id="IPR015813">
    <property type="entry name" value="Pyrv/PenolPyrv_kinase-like_dom"/>
</dbReference>
<protein>
    <recommendedName>
        <fullName evidence="4">HpcH/HpaI aldolase/citrate lyase domain-containing protein</fullName>
    </recommendedName>
</protein>
<evidence type="ECO:0000256" key="1">
    <source>
        <dbReference type="ARBA" id="ARBA00005568"/>
    </source>
</evidence>
<dbReference type="PANTHER" id="PTHR30502">
    <property type="entry name" value="2-KETO-3-DEOXY-L-RHAMNONATE ALDOLASE"/>
    <property type="match status" value="1"/>
</dbReference>
<keyword evidence="3" id="KW-0456">Lyase</keyword>
<feature type="domain" description="HpcH/HpaI aldolase/citrate lyase" evidence="4">
    <location>
        <begin position="29"/>
        <end position="237"/>
    </location>
</feature>
<accession>A0A382FM89</accession>
<proteinExistence type="inferred from homology"/>
<dbReference type="GO" id="GO:0046872">
    <property type="term" value="F:metal ion binding"/>
    <property type="evidence" value="ECO:0007669"/>
    <property type="project" value="UniProtKB-KW"/>
</dbReference>
<comment type="similarity">
    <text evidence="1">Belongs to the HpcH/HpaI aldolase family.</text>
</comment>
<dbReference type="GO" id="GO:0016832">
    <property type="term" value="F:aldehyde-lyase activity"/>
    <property type="evidence" value="ECO:0007669"/>
    <property type="project" value="TreeGrafter"/>
</dbReference>
<organism evidence="5">
    <name type="scientific">marine metagenome</name>
    <dbReference type="NCBI Taxonomy" id="408172"/>
    <lineage>
        <taxon>unclassified sequences</taxon>
        <taxon>metagenomes</taxon>
        <taxon>ecological metagenomes</taxon>
    </lineage>
</organism>
<reference evidence="5" key="1">
    <citation type="submission" date="2018-05" db="EMBL/GenBank/DDBJ databases">
        <authorList>
            <person name="Lanie J.A."/>
            <person name="Ng W.-L."/>
            <person name="Kazmierczak K.M."/>
            <person name="Andrzejewski T.M."/>
            <person name="Davidsen T.M."/>
            <person name="Wayne K.J."/>
            <person name="Tettelin H."/>
            <person name="Glass J.I."/>
            <person name="Rusch D."/>
            <person name="Podicherti R."/>
            <person name="Tsui H.-C.T."/>
            <person name="Winkler M.E."/>
        </authorList>
    </citation>
    <scope>NUCLEOTIDE SEQUENCE</scope>
</reference>
<evidence type="ECO:0000256" key="2">
    <source>
        <dbReference type="ARBA" id="ARBA00022723"/>
    </source>
</evidence>